<keyword evidence="2" id="KW-0812">Transmembrane</keyword>
<dbReference type="Proteomes" id="UP000886523">
    <property type="component" value="Unassembled WGS sequence"/>
</dbReference>
<gene>
    <name evidence="4" type="ORF">BS47DRAFT_670593</name>
</gene>
<feature type="transmembrane region" description="Helical" evidence="2">
    <location>
        <begin position="87"/>
        <end position="105"/>
    </location>
</feature>
<proteinExistence type="predicted"/>
<evidence type="ECO:0000313" key="5">
    <source>
        <dbReference type="Proteomes" id="UP000886523"/>
    </source>
</evidence>
<accession>A0A9P6AEP9</accession>
<evidence type="ECO:0000313" key="4">
    <source>
        <dbReference type="EMBL" id="KAF9504507.1"/>
    </source>
</evidence>
<protein>
    <recommendedName>
        <fullName evidence="3">DUF6534 domain-containing protein</fullName>
    </recommendedName>
</protein>
<dbReference type="AlphaFoldDB" id="A0A9P6AEP9"/>
<keyword evidence="2" id="KW-0472">Membrane</keyword>
<dbReference type="Pfam" id="PF20152">
    <property type="entry name" value="DUF6534"/>
    <property type="match status" value="1"/>
</dbReference>
<dbReference type="InterPro" id="IPR045339">
    <property type="entry name" value="DUF6534"/>
</dbReference>
<feature type="transmembrane region" description="Helical" evidence="2">
    <location>
        <begin position="18"/>
        <end position="39"/>
    </location>
</feature>
<feature type="transmembrane region" description="Helical" evidence="2">
    <location>
        <begin position="166"/>
        <end position="195"/>
    </location>
</feature>
<organism evidence="4 5">
    <name type="scientific">Hydnum rufescens UP504</name>
    <dbReference type="NCBI Taxonomy" id="1448309"/>
    <lineage>
        <taxon>Eukaryota</taxon>
        <taxon>Fungi</taxon>
        <taxon>Dikarya</taxon>
        <taxon>Basidiomycota</taxon>
        <taxon>Agaricomycotina</taxon>
        <taxon>Agaricomycetes</taxon>
        <taxon>Cantharellales</taxon>
        <taxon>Hydnaceae</taxon>
        <taxon>Hydnum</taxon>
    </lineage>
</organism>
<feature type="domain" description="DUF6534" evidence="3">
    <location>
        <begin position="132"/>
        <end position="194"/>
    </location>
</feature>
<evidence type="ECO:0000256" key="2">
    <source>
        <dbReference type="SAM" id="Phobius"/>
    </source>
</evidence>
<name>A0A9P6AEP9_9AGAM</name>
<dbReference type="OrthoDB" id="2535105at2759"/>
<evidence type="ECO:0000259" key="3">
    <source>
        <dbReference type="Pfam" id="PF20152"/>
    </source>
</evidence>
<dbReference type="EMBL" id="MU129218">
    <property type="protein sequence ID" value="KAF9504507.1"/>
    <property type="molecule type" value="Genomic_DNA"/>
</dbReference>
<feature type="region of interest" description="Disordered" evidence="1">
    <location>
        <begin position="215"/>
        <end position="239"/>
    </location>
</feature>
<keyword evidence="5" id="KW-1185">Reference proteome</keyword>
<reference evidence="4" key="1">
    <citation type="journal article" date="2020" name="Nat. Commun.">
        <title>Large-scale genome sequencing of mycorrhizal fungi provides insights into the early evolution of symbiotic traits.</title>
        <authorList>
            <person name="Miyauchi S."/>
            <person name="Kiss E."/>
            <person name="Kuo A."/>
            <person name="Drula E."/>
            <person name="Kohler A."/>
            <person name="Sanchez-Garcia M."/>
            <person name="Morin E."/>
            <person name="Andreopoulos B."/>
            <person name="Barry K.W."/>
            <person name="Bonito G."/>
            <person name="Buee M."/>
            <person name="Carver A."/>
            <person name="Chen C."/>
            <person name="Cichocki N."/>
            <person name="Clum A."/>
            <person name="Culley D."/>
            <person name="Crous P.W."/>
            <person name="Fauchery L."/>
            <person name="Girlanda M."/>
            <person name="Hayes R.D."/>
            <person name="Keri Z."/>
            <person name="LaButti K."/>
            <person name="Lipzen A."/>
            <person name="Lombard V."/>
            <person name="Magnuson J."/>
            <person name="Maillard F."/>
            <person name="Murat C."/>
            <person name="Nolan M."/>
            <person name="Ohm R.A."/>
            <person name="Pangilinan J."/>
            <person name="Pereira M.F."/>
            <person name="Perotto S."/>
            <person name="Peter M."/>
            <person name="Pfister S."/>
            <person name="Riley R."/>
            <person name="Sitrit Y."/>
            <person name="Stielow J.B."/>
            <person name="Szollosi G."/>
            <person name="Zifcakova L."/>
            <person name="Stursova M."/>
            <person name="Spatafora J.W."/>
            <person name="Tedersoo L."/>
            <person name="Vaario L.M."/>
            <person name="Yamada A."/>
            <person name="Yan M."/>
            <person name="Wang P."/>
            <person name="Xu J."/>
            <person name="Bruns T."/>
            <person name="Baldrian P."/>
            <person name="Vilgalys R."/>
            <person name="Dunand C."/>
            <person name="Henrissat B."/>
            <person name="Grigoriev I.V."/>
            <person name="Hibbett D."/>
            <person name="Nagy L.G."/>
            <person name="Martin F.M."/>
        </authorList>
    </citation>
    <scope>NUCLEOTIDE SEQUENCE</scope>
    <source>
        <strain evidence="4">UP504</strain>
    </source>
</reference>
<sequence>METVALPPVNLNISHGSFIGNLLTAVCFGVLTIQTSSYYRCLSNRQKAGETVFIWVVCQKLPQSFGTTPGDVGIHNLSNQCNLRIRTLVQVLVLIQFGFGITNAIRSNMTPEFDVMTHKIMWSIVSWLTIQAIADVVIATCMCLLLRRRRTGFQKTDSVITRMILYTMATGLVTSVFSCIDLALSNTILFIFYPWTGSIPSPCLPICTCERNSGRRSIPQAPLNSSAPRSNRGSGGMRGMTKIQRSSRLQGYISPERWRGMM</sequence>
<feature type="transmembrane region" description="Helical" evidence="2">
    <location>
        <begin position="125"/>
        <end position="146"/>
    </location>
</feature>
<evidence type="ECO:0000256" key="1">
    <source>
        <dbReference type="SAM" id="MobiDB-lite"/>
    </source>
</evidence>
<comment type="caution">
    <text evidence="4">The sequence shown here is derived from an EMBL/GenBank/DDBJ whole genome shotgun (WGS) entry which is preliminary data.</text>
</comment>
<keyword evidence="2" id="KW-1133">Transmembrane helix</keyword>